<dbReference type="AlphaFoldDB" id="A0A521BG46"/>
<evidence type="ECO:0000256" key="2">
    <source>
        <dbReference type="SAM" id="MobiDB-lite"/>
    </source>
</evidence>
<reference evidence="4 5" key="1">
    <citation type="submission" date="2017-05" db="EMBL/GenBank/DDBJ databases">
        <authorList>
            <person name="Varghese N."/>
            <person name="Submissions S."/>
        </authorList>
    </citation>
    <scope>NUCLEOTIDE SEQUENCE [LARGE SCALE GENOMIC DNA]</scope>
    <source>
        <strain evidence="4 5">DSM 45474</strain>
    </source>
</reference>
<dbReference type="EMBL" id="FXTI01000002">
    <property type="protein sequence ID" value="SMO46052.1"/>
    <property type="molecule type" value="Genomic_DNA"/>
</dbReference>
<dbReference type="Pfam" id="PF01078">
    <property type="entry name" value="Mg_chelatase"/>
    <property type="match status" value="1"/>
</dbReference>
<dbReference type="Pfam" id="PF13335">
    <property type="entry name" value="Mg_chelatase_C"/>
    <property type="match status" value="1"/>
</dbReference>
<dbReference type="Gene3D" id="3.30.230.10">
    <property type="match status" value="1"/>
</dbReference>
<evidence type="ECO:0000256" key="1">
    <source>
        <dbReference type="ARBA" id="ARBA00006354"/>
    </source>
</evidence>
<sequence length="509" mass="55971">MYAKLYSSSVLGIDGYIVEVEVDISNGLPMFDLVGLPDSAVRESRDRVRAAVKNSECQFPLQRITTNLAPADLKKEGSSFDLAIAVGVLAASGQVSGEGMEKTLFLGELALDGKLRSLTGVLPMVMAGVKEGFVRVILPHSNATEAKLVEGIEVIPVSSLQETVAFLRGEWQPREVNEEPAMDEEEITWDDFADVQGQAHVKRAMEVAAAGMHNLLFIGPPGSGKTMLARRIPSILPEMSMQESLEVTKVMSISGQLSRKGALVTQRPFRSPHHTISPAGLIGGGSTPKPGEASLSHRGVLFLDEMPEFSKSALEVLRQPLEDRKVTVARARAVLTFPSEFMLVGSMNPCPCGFFGYEEDRACNCTPHQVQRYRSKISGPLLDRVDIHVEVPRVDYQTLSSNQKEESSAMIRERVAQAHAIQTERFKGTGILYNAAMPPAWLRNHCSLDKDARDLLKQSFDTLGLSARAHDRILKLARTIADLEGKEAINTAHVAEAIQYRTLDRKWWE</sequence>
<feature type="region of interest" description="Disordered" evidence="2">
    <location>
        <begin position="265"/>
        <end position="285"/>
    </location>
</feature>
<comment type="similarity">
    <text evidence="1">Belongs to the Mg-chelatase subunits D/I family. ComM subfamily.</text>
</comment>
<dbReference type="RefSeq" id="WP_142504385.1">
    <property type="nucleotide sequence ID" value="NZ_FXTI01000002.1"/>
</dbReference>
<dbReference type="InterPro" id="IPR020568">
    <property type="entry name" value="Ribosomal_Su5_D2-typ_SF"/>
</dbReference>
<dbReference type="OrthoDB" id="9813147at2"/>
<dbReference type="InterPro" id="IPR003593">
    <property type="entry name" value="AAA+_ATPase"/>
</dbReference>
<dbReference type="Pfam" id="PF13541">
    <property type="entry name" value="ChlI"/>
    <property type="match status" value="1"/>
</dbReference>
<protein>
    <submittedName>
        <fullName evidence="4">Magnesium chelatase family protein</fullName>
    </submittedName>
</protein>
<organism evidence="4 5">
    <name type="scientific">Melghirimyces algeriensis</name>
    <dbReference type="NCBI Taxonomy" id="910412"/>
    <lineage>
        <taxon>Bacteria</taxon>
        <taxon>Bacillati</taxon>
        <taxon>Bacillota</taxon>
        <taxon>Bacilli</taxon>
        <taxon>Bacillales</taxon>
        <taxon>Thermoactinomycetaceae</taxon>
        <taxon>Melghirimyces</taxon>
    </lineage>
</organism>
<dbReference type="PANTHER" id="PTHR32039">
    <property type="entry name" value="MAGNESIUM-CHELATASE SUBUNIT CHLI"/>
    <property type="match status" value="1"/>
</dbReference>
<dbReference type="NCBIfam" id="TIGR00368">
    <property type="entry name" value="YifB family Mg chelatase-like AAA ATPase"/>
    <property type="match status" value="1"/>
</dbReference>
<dbReference type="Gene3D" id="3.40.50.300">
    <property type="entry name" value="P-loop containing nucleotide triphosphate hydrolases"/>
    <property type="match status" value="1"/>
</dbReference>
<dbReference type="PANTHER" id="PTHR32039:SF7">
    <property type="entry name" value="COMPETENCE PROTEIN COMM"/>
    <property type="match status" value="1"/>
</dbReference>
<dbReference type="SMART" id="SM00382">
    <property type="entry name" value="AAA"/>
    <property type="match status" value="1"/>
</dbReference>
<evidence type="ECO:0000313" key="4">
    <source>
        <dbReference type="EMBL" id="SMO46052.1"/>
    </source>
</evidence>
<dbReference type="CDD" id="cd00009">
    <property type="entry name" value="AAA"/>
    <property type="match status" value="1"/>
</dbReference>
<evidence type="ECO:0000259" key="3">
    <source>
        <dbReference type="SMART" id="SM00382"/>
    </source>
</evidence>
<proteinExistence type="inferred from homology"/>
<dbReference type="InterPro" id="IPR025158">
    <property type="entry name" value="Mg_chelat-rel_C"/>
</dbReference>
<dbReference type="InterPro" id="IPR027417">
    <property type="entry name" value="P-loop_NTPase"/>
</dbReference>
<feature type="domain" description="AAA+ ATPase" evidence="3">
    <location>
        <begin position="211"/>
        <end position="395"/>
    </location>
</feature>
<name>A0A521BG46_9BACL</name>
<dbReference type="InterPro" id="IPR014721">
    <property type="entry name" value="Ribsml_uS5_D2-typ_fold_subgr"/>
</dbReference>
<dbReference type="GO" id="GO:0005524">
    <property type="term" value="F:ATP binding"/>
    <property type="evidence" value="ECO:0007669"/>
    <property type="project" value="InterPro"/>
</dbReference>
<dbReference type="InterPro" id="IPR000523">
    <property type="entry name" value="Mg_chelatse_chII-like_cat_dom"/>
</dbReference>
<dbReference type="Proteomes" id="UP000315636">
    <property type="component" value="Unassembled WGS sequence"/>
</dbReference>
<evidence type="ECO:0000313" key="5">
    <source>
        <dbReference type="Proteomes" id="UP000315636"/>
    </source>
</evidence>
<gene>
    <name evidence="4" type="ORF">SAMN06264849_10266</name>
</gene>
<dbReference type="InterPro" id="IPR004482">
    <property type="entry name" value="Mg_chelat-rel"/>
</dbReference>
<keyword evidence="5" id="KW-1185">Reference proteome</keyword>
<dbReference type="SUPFAM" id="SSF52540">
    <property type="entry name" value="P-loop containing nucleoside triphosphate hydrolases"/>
    <property type="match status" value="1"/>
</dbReference>
<accession>A0A521BG46</accession>
<dbReference type="InterPro" id="IPR045006">
    <property type="entry name" value="CHLI-like"/>
</dbReference>
<dbReference type="SUPFAM" id="SSF54211">
    <property type="entry name" value="Ribosomal protein S5 domain 2-like"/>
    <property type="match status" value="1"/>
</dbReference>